<reference evidence="1" key="3">
    <citation type="journal article" date="2017" name="Nature">
        <title>Genome sequence of the progenitor of the wheat D genome Aegilops tauschii.</title>
        <authorList>
            <person name="Luo M.C."/>
            <person name="Gu Y.Q."/>
            <person name="Puiu D."/>
            <person name="Wang H."/>
            <person name="Twardziok S.O."/>
            <person name="Deal K.R."/>
            <person name="Huo N."/>
            <person name="Zhu T."/>
            <person name="Wang L."/>
            <person name="Wang Y."/>
            <person name="McGuire P.E."/>
            <person name="Liu S."/>
            <person name="Long H."/>
            <person name="Ramasamy R.K."/>
            <person name="Rodriguez J.C."/>
            <person name="Van S.L."/>
            <person name="Yuan L."/>
            <person name="Wang Z."/>
            <person name="Xia Z."/>
            <person name="Xiao L."/>
            <person name="Anderson O.D."/>
            <person name="Ouyang S."/>
            <person name="Liang Y."/>
            <person name="Zimin A.V."/>
            <person name="Pertea G."/>
            <person name="Qi P."/>
            <person name="Bennetzen J.L."/>
            <person name="Dai X."/>
            <person name="Dawson M.W."/>
            <person name="Muller H.G."/>
            <person name="Kugler K."/>
            <person name="Rivarola-Duarte L."/>
            <person name="Spannagl M."/>
            <person name="Mayer K.F.X."/>
            <person name="Lu F.H."/>
            <person name="Bevan M.W."/>
            <person name="Leroy P."/>
            <person name="Li P."/>
            <person name="You F.M."/>
            <person name="Sun Q."/>
            <person name="Liu Z."/>
            <person name="Lyons E."/>
            <person name="Wicker T."/>
            <person name="Salzberg S.L."/>
            <person name="Devos K.M."/>
            <person name="Dvorak J."/>
        </authorList>
    </citation>
    <scope>NUCLEOTIDE SEQUENCE [LARGE SCALE GENOMIC DNA]</scope>
    <source>
        <strain evidence="1">cv. AL8/78</strain>
    </source>
</reference>
<name>A0A452XN73_AEGTS</name>
<dbReference type="AlphaFoldDB" id="A0A452XN73"/>
<dbReference type="Proteomes" id="UP000015105">
    <property type="component" value="Chromosome 1D"/>
</dbReference>
<evidence type="ECO:0000313" key="2">
    <source>
        <dbReference type="Proteomes" id="UP000015105"/>
    </source>
</evidence>
<keyword evidence="2" id="KW-1185">Reference proteome</keyword>
<reference evidence="2" key="2">
    <citation type="journal article" date="2017" name="Nat. Plants">
        <title>The Aegilops tauschii genome reveals multiple impacts of transposons.</title>
        <authorList>
            <person name="Zhao G."/>
            <person name="Zou C."/>
            <person name="Li K."/>
            <person name="Wang K."/>
            <person name="Li T."/>
            <person name="Gao L."/>
            <person name="Zhang X."/>
            <person name="Wang H."/>
            <person name="Yang Z."/>
            <person name="Liu X."/>
            <person name="Jiang W."/>
            <person name="Mao L."/>
            <person name="Kong X."/>
            <person name="Jiao Y."/>
            <person name="Jia J."/>
        </authorList>
    </citation>
    <scope>NUCLEOTIDE SEQUENCE [LARGE SCALE GENOMIC DNA]</scope>
    <source>
        <strain evidence="2">cv. AL8/78</strain>
    </source>
</reference>
<evidence type="ECO:0000313" key="1">
    <source>
        <dbReference type="EnsemblPlants" id="AET1Gv20076200.1"/>
    </source>
</evidence>
<protein>
    <submittedName>
        <fullName evidence="1">Uncharacterized protein</fullName>
    </submittedName>
</protein>
<reference evidence="2" key="1">
    <citation type="journal article" date="2014" name="Science">
        <title>Ancient hybridizations among the ancestral genomes of bread wheat.</title>
        <authorList>
            <consortium name="International Wheat Genome Sequencing Consortium,"/>
            <person name="Marcussen T."/>
            <person name="Sandve S.R."/>
            <person name="Heier L."/>
            <person name="Spannagl M."/>
            <person name="Pfeifer M."/>
            <person name="Jakobsen K.S."/>
            <person name="Wulff B.B."/>
            <person name="Steuernagel B."/>
            <person name="Mayer K.F."/>
            <person name="Olsen O.A."/>
        </authorList>
    </citation>
    <scope>NUCLEOTIDE SEQUENCE [LARGE SCALE GENOMIC DNA]</scope>
    <source>
        <strain evidence="2">cv. AL8/78</strain>
    </source>
</reference>
<organism evidence="1 2">
    <name type="scientific">Aegilops tauschii subsp. strangulata</name>
    <name type="common">Goatgrass</name>
    <dbReference type="NCBI Taxonomy" id="200361"/>
    <lineage>
        <taxon>Eukaryota</taxon>
        <taxon>Viridiplantae</taxon>
        <taxon>Streptophyta</taxon>
        <taxon>Embryophyta</taxon>
        <taxon>Tracheophyta</taxon>
        <taxon>Spermatophyta</taxon>
        <taxon>Magnoliopsida</taxon>
        <taxon>Liliopsida</taxon>
        <taxon>Poales</taxon>
        <taxon>Poaceae</taxon>
        <taxon>BOP clade</taxon>
        <taxon>Pooideae</taxon>
        <taxon>Triticodae</taxon>
        <taxon>Triticeae</taxon>
        <taxon>Triticinae</taxon>
        <taxon>Aegilops</taxon>
    </lineage>
</organism>
<proteinExistence type="predicted"/>
<reference evidence="1" key="5">
    <citation type="journal article" date="2021" name="G3 (Bethesda)">
        <title>Aegilops tauschii genome assembly Aet v5.0 features greater sequence contiguity and improved annotation.</title>
        <authorList>
            <person name="Wang L."/>
            <person name="Zhu T."/>
            <person name="Rodriguez J.C."/>
            <person name="Deal K.R."/>
            <person name="Dubcovsky J."/>
            <person name="McGuire P.E."/>
            <person name="Lux T."/>
            <person name="Spannagl M."/>
            <person name="Mayer K.F.X."/>
            <person name="Baldrich P."/>
            <person name="Meyers B.C."/>
            <person name="Huo N."/>
            <person name="Gu Y.Q."/>
            <person name="Zhou H."/>
            <person name="Devos K.M."/>
            <person name="Bennetzen J.L."/>
            <person name="Unver T."/>
            <person name="Budak H."/>
            <person name="Gulick P.J."/>
            <person name="Galiba G."/>
            <person name="Kalapos B."/>
            <person name="Nelson D.R."/>
            <person name="Li P."/>
            <person name="You F.M."/>
            <person name="Luo M.C."/>
            <person name="Dvorak J."/>
        </authorList>
    </citation>
    <scope>NUCLEOTIDE SEQUENCE [LARGE SCALE GENOMIC DNA]</scope>
    <source>
        <strain evidence="1">cv. AL8/78</strain>
    </source>
</reference>
<reference evidence="1" key="4">
    <citation type="submission" date="2019-03" db="UniProtKB">
        <authorList>
            <consortium name="EnsemblPlants"/>
        </authorList>
    </citation>
    <scope>IDENTIFICATION</scope>
</reference>
<accession>A0A452XN73</accession>
<dbReference type="Gramene" id="AET1Gv20076200.1">
    <property type="protein sequence ID" value="AET1Gv20076200.1"/>
    <property type="gene ID" value="AET1Gv20076200"/>
</dbReference>
<dbReference type="EnsemblPlants" id="AET1Gv20076200.1">
    <property type="protein sequence ID" value="AET1Gv20076200.1"/>
    <property type="gene ID" value="AET1Gv20076200"/>
</dbReference>
<sequence length="82" mass="9766">NSTNVQVKVNPFKHTCQESTLRKDTISRAKSRWVEEEVKKWVKENQQVGPKELQKNIKDKFKVDLPYMRLFNGKQHSMDSIY</sequence>